<dbReference type="GO" id="GO:0005634">
    <property type="term" value="C:nucleus"/>
    <property type="evidence" value="ECO:0007669"/>
    <property type="project" value="UniProtKB-SubCell"/>
</dbReference>
<keyword evidence="2" id="KW-0238">DNA-binding</keyword>
<evidence type="ECO:0000313" key="7">
    <source>
        <dbReference type="Proteomes" id="UP000694853"/>
    </source>
</evidence>
<dbReference type="GeneID" id="113859379"/>
<feature type="compositionally biased region" description="Low complexity" evidence="5">
    <location>
        <begin position="28"/>
        <end position="42"/>
    </location>
</feature>
<feature type="compositionally biased region" description="Basic residues" evidence="5">
    <location>
        <begin position="15"/>
        <end position="26"/>
    </location>
</feature>
<dbReference type="PANTHER" id="PTHR22952:SF433">
    <property type="entry name" value="PROTEIN FD"/>
    <property type="match status" value="1"/>
</dbReference>
<keyword evidence="7" id="KW-1185">Reference proteome</keyword>
<dbReference type="SMART" id="SM00338">
    <property type="entry name" value="BRLZ"/>
    <property type="match status" value="1"/>
</dbReference>
<dbReference type="CDD" id="cd14707">
    <property type="entry name" value="bZIP_plant_BZIP46"/>
    <property type="match status" value="1"/>
</dbReference>
<evidence type="ECO:0000256" key="4">
    <source>
        <dbReference type="SAM" id="Coils"/>
    </source>
</evidence>
<dbReference type="Proteomes" id="UP000694853">
    <property type="component" value="Unplaced"/>
</dbReference>
<protein>
    <submittedName>
        <fullName evidence="8">Protein FD-like</fullName>
    </submittedName>
</protein>
<dbReference type="Pfam" id="PF00170">
    <property type="entry name" value="bZIP_1"/>
    <property type="match status" value="1"/>
</dbReference>
<evidence type="ECO:0000313" key="8">
    <source>
        <dbReference type="RefSeq" id="XP_027347972.1"/>
    </source>
</evidence>
<keyword evidence="4" id="KW-0175">Coiled coil</keyword>
<accession>A0A8B8KVQ1</accession>
<reference evidence="8" key="2">
    <citation type="submission" date="2025-08" db="UniProtKB">
        <authorList>
            <consortium name="RefSeq"/>
        </authorList>
    </citation>
    <scope>IDENTIFICATION</scope>
    <source>
        <tissue evidence="8">Young leaves</tissue>
    </source>
</reference>
<dbReference type="OrthoDB" id="644067at2759"/>
<feature type="region of interest" description="Disordered" evidence="5">
    <location>
        <begin position="1"/>
        <end position="47"/>
    </location>
</feature>
<feature type="compositionally biased region" description="Basic and acidic residues" evidence="5">
    <location>
        <begin position="156"/>
        <end position="166"/>
    </location>
</feature>
<dbReference type="InterPro" id="IPR004827">
    <property type="entry name" value="bZIP"/>
</dbReference>
<feature type="coiled-coil region" evidence="4">
    <location>
        <begin position="178"/>
        <end position="205"/>
    </location>
</feature>
<feature type="domain" description="BZIP" evidence="6">
    <location>
        <begin position="155"/>
        <end position="215"/>
    </location>
</feature>
<feature type="compositionally biased region" description="Polar residues" evidence="5">
    <location>
        <begin position="141"/>
        <end position="155"/>
    </location>
</feature>
<dbReference type="InterPro" id="IPR043452">
    <property type="entry name" value="BZIP46-like"/>
</dbReference>
<dbReference type="RefSeq" id="XP_027347972.1">
    <property type="nucleotide sequence ID" value="XM_027492171.1"/>
</dbReference>
<gene>
    <name evidence="8" type="primary">LOC113859379</name>
</gene>
<dbReference type="GO" id="GO:0003677">
    <property type="term" value="F:DNA binding"/>
    <property type="evidence" value="ECO:0007669"/>
    <property type="project" value="UniProtKB-KW"/>
</dbReference>
<name>A0A8B8KVQ1_ABRPR</name>
<evidence type="ECO:0000256" key="3">
    <source>
        <dbReference type="ARBA" id="ARBA00023242"/>
    </source>
</evidence>
<proteinExistence type="predicted"/>
<dbReference type="InterPro" id="IPR046347">
    <property type="entry name" value="bZIP_sf"/>
</dbReference>
<dbReference type="PANTHER" id="PTHR22952">
    <property type="entry name" value="CAMP-RESPONSE ELEMENT BINDING PROTEIN-RELATED"/>
    <property type="match status" value="1"/>
</dbReference>
<evidence type="ECO:0000256" key="1">
    <source>
        <dbReference type="ARBA" id="ARBA00004123"/>
    </source>
</evidence>
<organism evidence="7 8">
    <name type="scientific">Abrus precatorius</name>
    <name type="common">Indian licorice</name>
    <name type="synonym">Glycine abrus</name>
    <dbReference type="NCBI Taxonomy" id="3816"/>
    <lineage>
        <taxon>Eukaryota</taxon>
        <taxon>Viridiplantae</taxon>
        <taxon>Streptophyta</taxon>
        <taxon>Embryophyta</taxon>
        <taxon>Tracheophyta</taxon>
        <taxon>Spermatophyta</taxon>
        <taxon>Magnoliopsida</taxon>
        <taxon>eudicotyledons</taxon>
        <taxon>Gunneridae</taxon>
        <taxon>Pentapetalae</taxon>
        <taxon>rosids</taxon>
        <taxon>fabids</taxon>
        <taxon>Fabales</taxon>
        <taxon>Fabaceae</taxon>
        <taxon>Papilionoideae</taxon>
        <taxon>50 kb inversion clade</taxon>
        <taxon>NPAAA clade</taxon>
        <taxon>indigoferoid/millettioid clade</taxon>
        <taxon>Abreae</taxon>
        <taxon>Abrus</taxon>
    </lineage>
</organism>
<evidence type="ECO:0000256" key="2">
    <source>
        <dbReference type="ARBA" id="ARBA00023125"/>
    </source>
</evidence>
<feature type="region of interest" description="Disordered" evidence="5">
    <location>
        <begin position="137"/>
        <end position="166"/>
    </location>
</feature>
<evidence type="ECO:0000256" key="5">
    <source>
        <dbReference type="SAM" id="MobiDB-lite"/>
    </source>
</evidence>
<dbReference type="GO" id="GO:0003700">
    <property type="term" value="F:DNA-binding transcription factor activity"/>
    <property type="evidence" value="ECO:0007669"/>
    <property type="project" value="InterPro"/>
</dbReference>
<dbReference type="SUPFAM" id="SSF57959">
    <property type="entry name" value="Leucine zipper domain"/>
    <property type="match status" value="1"/>
</dbReference>
<dbReference type="AlphaFoldDB" id="A0A8B8KVQ1"/>
<reference evidence="7" key="1">
    <citation type="journal article" date="2019" name="Toxins">
        <title>Detection of Abrin-Like and Prepropulchellin-Like Toxin Genes and Transcripts Using Whole Genome Sequencing and Full-Length Transcript Sequencing of Abrus precatorius.</title>
        <authorList>
            <person name="Hovde B.T."/>
            <person name="Daligault H.E."/>
            <person name="Hanschen E.R."/>
            <person name="Kunde Y.A."/>
            <person name="Johnson M.B."/>
            <person name="Starkenburg S.R."/>
            <person name="Johnson S.L."/>
        </authorList>
    </citation>
    <scope>NUCLEOTIDE SEQUENCE [LARGE SCALE GENOMIC DNA]</scope>
</reference>
<evidence type="ECO:0000259" key="6">
    <source>
        <dbReference type="SMART" id="SM00338"/>
    </source>
</evidence>
<sequence length="224" mass="25194">MLSSSTTKGECTCSRNRKTLNNRHRGCSSSSSTSKPPTSSFSLKQNNKAMDDVWEDINLASLSDQNSTQHPITTTDPQGANFQDFLSRPLTNFSVAIDPATALSLSTRPELTHKDLQLAQPHHNPPLKVDPFQNRAHSCASFGNNTKKSLQPDTNSGDRRNTRMMKNRESAARSRAYMFELKQKVKLLQEENARLRRQQQRLCETAANQRKKKGNLYRASTAPF</sequence>
<keyword evidence="3" id="KW-0539">Nucleus</keyword>
<dbReference type="Gene3D" id="1.20.5.170">
    <property type="match status" value="1"/>
</dbReference>
<dbReference type="GO" id="GO:0045893">
    <property type="term" value="P:positive regulation of DNA-templated transcription"/>
    <property type="evidence" value="ECO:0007669"/>
    <property type="project" value="InterPro"/>
</dbReference>
<dbReference type="KEGG" id="aprc:113859379"/>
<comment type="subcellular location">
    <subcellularLocation>
        <location evidence="1">Nucleus</location>
    </subcellularLocation>
</comment>